<keyword evidence="1" id="KW-0677">Repeat</keyword>
<dbReference type="AlphaFoldDB" id="A0A7S4QCT5"/>
<dbReference type="PANTHER" id="PTHR19211">
    <property type="entry name" value="ATP-BINDING TRANSPORT PROTEIN-RELATED"/>
    <property type="match status" value="1"/>
</dbReference>
<dbReference type="Pfam" id="PF12848">
    <property type="entry name" value="ABC_tran_Xtn"/>
    <property type="match status" value="1"/>
</dbReference>
<dbReference type="EMBL" id="HBNS01001159">
    <property type="protein sequence ID" value="CAE4579653.1"/>
    <property type="molecule type" value="Transcribed_RNA"/>
</dbReference>
<dbReference type="FunFam" id="3.40.50.300:FF:001197">
    <property type="entry name" value="Putative ATP-binding cassette family ATPase"/>
    <property type="match status" value="1"/>
</dbReference>
<feature type="region of interest" description="Disordered" evidence="4">
    <location>
        <begin position="353"/>
        <end position="398"/>
    </location>
</feature>
<dbReference type="PANTHER" id="PTHR19211:SF14">
    <property type="entry name" value="ATP-BINDING CASSETTE SUB-FAMILY F MEMBER 1"/>
    <property type="match status" value="1"/>
</dbReference>
<dbReference type="SUPFAM" id="SSF52540">
    <property type="entry name" value="P-loop containing nucleoside triphosphate hydrolases"/>
    <property type="match status" value="2"/>
</dbReference>
<evidence type="ECO:0000256" key="3">
    <source>
        <dbReference type="ARBA" id="ARBA00022840"/>
    </source>
</evidence>
<feature type="compositionally biased region" description="Basic residues" evidence="4">
    <location>
        <begin position="365"/>
        <end position="391"/>
    </location>
</feature>
<feature type="compositionally biased region" description="Basic and acidic residues" evidence="4">
    <location>
        <begin position="210"/>
        <end position="228"/>
    </location>
</feature>
<dbReference type="InterPro" id="IPR032781">
    <property type="entry name" value="ABC_tran_Xtn"/>
</dbReference>
<protein>
    <recommendedName>
        <fullName evidence="5">ABC transporter domain-containing protein</fullName>
    </recommendedName>
</protein>
<dbReference type="GO" id="GO:0016887">
    <property type="term" value="F:ATP hydrolysis activity"/>
    <property type="evidence" value="ECO:0007669"/>
    <property type="project" value="InterPro"/>
</dbReference>
<evidence type="ECO:0000313" key="6">
    <source>
        <dbReference type="EMBL" id="CAE4579653.1"/>
    </source>
</evidence>
<dbReference type="PROSITE" id="PS50893">
    <property type="entry name" value="ABC_TRANSPORTER_2"/>
    <property type="match status" value="2"/>
</dbReference>
<dbReference type="FunFam" id="3.40.50.300:FF:000011">
    <property type="entry name" value="Putative ABC transporter ATP-binding component"/>
    <property type="match status" value="1"/>
</dbReference>
<feature type="domain" description="ABC transporter" evidence="5">
    <location>
        <begin position="650"/>
        <end position="870"/>
    </location>
</feature>
<keyword evidence="3" id="KW-0067">ATP-binding</keyword>
<evidence type="ECO:0000256" key="2">
    <source>
        <dbReference type="ARBA" id="ARBA00022741"/>
    </source>
</evidence>
<feature type="domain" description="ABC transporter" evidence="5">
    <location>
        <begin position="230"/>
        <end position="560"/>
    </location>
</feature>
<proteinExistence type="predicted"/>
<reference evidence="6" key="1">
    <citation type="submission" date="2021-01" db="EMBL/GenBank/DDBJ databases">
        <authorList>
            <person name="Corre E."/>
            <person name="Pelletier E."/>
            <person name="Niang G."/>
            <person name="Scheremetjew M."/>
            <person name="Finn R."/>
            <person name="Kale V."/>
            <person name="Holt S."/>
            <person name="Cochrane G."/>
            <person name="Meng A."/>
            <person name="Brown T."/>
            <person name="Cohen L."/>
        </authorList>
    </citation>
    <scope>NUCLEOTIDE SEQUENCE</scope>
    <source>
        <strain evidence="6">GSO104</strain>
    </source>
</reference>
<dbReference type="InterPro" id="IPR017871">
    <property type="entry name" value="ABC_transporter-like_CS"/>
</dbReference>
<dbReference type="InterPro" id="IPR027417">
    <property type="entry name" value="P-loop_NTPase"/>
</dbReference>
<feature type="compositionally biased region" description="Basic and acidic residues" evidence="4">
    <location>
        <begin position="71"/>
        <end position="85"/>
    </location>
</feature>
<dbReference type="CDD" id="cd03221">
    <property type="entry name" value="ABCF_EF-3"/>
    <property type="match status" value="2"/>
</dbReference>
<sequence>MSADIVQSAAEKTLSSHLDEDVVDYVISLLSDDAYDTDARDSVRELINGSIDDEEVNAEVIVQEFFEMLDEHGGGGRNDNKNNNRDDDDGEPTIRKLTSTVTLKDHDITTFASGLIAATINTDIDGDDEDAILTTSRPSESMETFYANMIDVTNVSAMSERARRKARQKELREKMEEEERRRAVEDAMKMMEEDEEDEAEGRDEEFGLDDDVKGSADGDNRQDNASDVHLRNIDLPNLRGGGPDLLVSSSITLASGRRYGLMGRNGCGKTTLLTYLAGRPKNVDGGGIPRKMSMLLVRQEIMGNDWTAVETVLKSDVKREGLKRFIKWCEDELDKIEKGVVDDDDTNNAAAAEKTTDAAEEKATKKSASKSKQKLRDRKKNSAAAAKKKTSSAKNTTAKAAVVSDKQIEERKVKLNTRLSRAYQRLAALDEEEGTDPEPRARKVLAGLGFVTKEMQDKPTKELSGGWRMRVSLSCALFADPALLLLDEPTNHLDLEAVLWLEKYLTSKFKGTLVVVSHDRHFLNEVVTDVVHFHKNKLTTYRGDINNFTAVRDEDRKRQIRQREVQEAKRQHLQKYIDLHAQAGENGVKAAKQRKSRMKKLDKLGVMAAGEGKKYKASYDGDAEEIQEYEEDEEVTLTFPDPGAYDGDIVCLDRLSFGYDPNKLLLKDVDLSIDAKSRIALLGRNGCGKSTLIKLVVGALEPLKGKASRDGRAKIEYLAQHQLEQLDPDGTPMQTMLDRYPGDRGNAHALELRRYLANFGLGGDVLPKQKIHTMSGGQKCRLCLACAMYRKPHMLILDEPTNHLDLETTEALIEAIKTFKGGVLLVSHDQHLLTSVCKHLYVVENGQVERLRQGTTNGEAFEAYKKAVVQGRR</sequence>
<dbReference type="SMART" id="SM00382">
    <property type="entry name" value="AAA"/>
    <property type="match status" value="2"/>
</dbReference>
<evidence type="ECO:0000259" key="5">
    <source>
        <dbReference type="PROSITE" id="PS50893"/>
    </source>
</evidence>
<feature type="compositionally biased region" description="Acidic residues" evidence="4">
    <location>
        <begin position="192"/>
        <end position="209"/>
    </location>
</feature>
<feature type="compositionally biased region" description="Basic and acidic residues" evidence="4">
    <location>
        <begin position="354"/>
        <end position="364"/>
    </location>
</feature>
<evidence type="ECO:0000256" key="1">
    <source>
        <dbReference type="ARBA" id="ARBA00022737"/>
    </source>
</evidence>
<dbReference type="Gene3D" id="3.40.50.300">
    <property type="entry name" value="P-loop containing nucleotide triphosphate hydrolases"/>
    <property type="match status" value="3"/>
</dbReference>
<gene>
    <name evidence="6" type="ORF">DBRI00130_LOCUS921</name>
</gene>
<dbReference type="GO" id="GO:0005524">
    <property type="term" value="F:ATP binding"/>
    <property type="evidence" value="ECO:0007669"/>
    <property type="project" value="UniProtKB-KW"/>
</dbReference>
<dbReference type="InterPro" id="IPR003439">
    <property type="entry name" value="ABC_transporter-like_ATP-bd"/>
</dbReference>
<name>A0A7S4QCT5_9STRA</name>
<dbReference type="Pfam" id="PF00005">
    <property type="entry name" value="ABC_tran"/>
    <property type="match status" value="2"/>
</dbReference>
<accession>A0A7S4QCT5</accession>
<feature type="region of interest" description="Disordered" evidence="4">
    <location>
        <begin position="190"/>
        <end position="228"/>
    </location>
</feature>
<feature type="region of interest" description="Disordered" evidence="4">
    <location>
        <begin position="71"/>
        <end position="92"/>
    </location>
</feature>
<dbReference type="InterPro" id="IPR050611">
    <property type="entry name" value="ABCF"/>
</dbReference>
<dbReference type="PROSITE" id="PS00211">
    <property type="entry name" value="ABC_TRANSPORTER_1"/>
    <property type="match status" value="1"/>
</dbReference>
<dbReference type="InterPro" id="IPR003593">
    <property type="entry name" value="AAA+_ATPase"/>
</dbReference>
<organism evidence="6">
    <name type="scientific">Ditylum brightwellii</name>
    <dbReference type="NCBI Taxonomy" id="49249"/>
    <lineage>
        <taxon>Eukaryota</taxon>
        <taxon>Sar</taxon>
        <taxon>Stramenopiles</taxon>
        <taxon>Ochrophyta</taxon>
        <taxon>Bacillariophyta</taxon>
        <taxon>Mediophyceae</taxon>
        <taxon>Lithodesmiophycidae</taxon>
        <taxon>Lithodesmiales</taxon>
        <taxon>Lithodesmiaceae</taxon>
        <taxon>Ditylum</taxon>
    </lineage>
</organism>
<keyword evidence="2" id="KW-0547">Nucleotide-binding</keyword>
<evidence type="ECO:0000256" key="4">
    <source>
        <dbReference type="SAM" id="MobiDB-lite"/>
    </source>
</evidence>